<organism evidence="7 8">
    <name type="scientific">Ancylomarina longa</name>
    <dbReference type="NCBI Taxonomy" id="2487017"/>
    <lineage>
        <taxon>Bacteria</taxon>
        <taxon>Pseudomonadati</taxon>
        <taxon>Bacteroidota</taxon>
        <taxon>Bacteroidia</taxon>
        <taxon>Marinilabiliales</taxon>
        <taxon>Marinifilaceae</taxon>
        <taxon>Ancylomarina</taxon>
    </lineage>
</organism>
<protein>
    <submittedName>
        <fullName evidence="7">ABC transporter permease</fullName>
    </submittedName>
</protein>
<sequence length="268" mass="30643">MKEIIDISIGNLFFGALLLIIPIIGFIYFRVKIIKETIIAILRMIVQLSLVAVYLEYIFEWNNAWVNIAWVFVMILVGTFTTIKRIGLSYRYFIVPFLLSGFTSILIIDIFFLGFIIHLDYVFDARYFIPISGMVLGNALNHNIVGLTSYFNDLIKEKDLYYFLLINNNHKKQILTRFIGTAIKSGLNPLIATMSVIGLISLPGMMTGQILGGSSPLIAIKYQLLIMLAIFVGCSMNLMISILLSNRFIFDSYSRIKEDLFQKIDRKF</sequence>
<name>A0A434AGX6_9BACT</name>
<dbReference type="PANTHER" id="PTHR30028">
    <property type="entry name" value="UPF0014 INNER MEMBRANE PROTEIN YBBM-RELATED"/>
    <property type="match status" value="1"/>
</dbReference>
<comment type="subcellular location">
    <subcellularLocation>
        <location evidence="1">Membrane</location>
        <topology evidence="1">Multi-pass membrane protein</topology>
    </subcellularLocation>
</comment>
<dbReference type="AlphaFoldDB" id="A0A434AGX6"/>
<keyword evidence="5 6" id="KW-0472">Membrane</keyword>
<evidence type="ECO:0000256" key="4">
    <source>
        <dbReference type="ARBA" id="ARBA00022989"/>
    </source>
</evidence>
<evidence type="ECO:0000256" key="3">
    <source>
        <dbReference type="ARBA" id="ARBA00022692"/>
    </source>
</evidence>
<evidence type="ECO:0000313" key="7">
    <source>
        <dbReference type="EMBL" id="RUT73646.1"/>
    </source>
</evidence>
<dbReference type="GO" id="GO:0005886">
    <property type="term" value="C:plasma membrane"/>
    <property type="evidence" value="ECO:0007669"/>
    <property type="project" value="TreeGrafter"/>
</dbReference>
<feature type="transmembrane region" description="Helical" evidence="6">
    <location>
        <begin position="190"/>
        <end position="212"/>
    </location>
</feature>
<dbReference type="EMBL" id="RJJX01000018">
    <property type="protein sequence ID" value="RUT73646.1"/>
    <property type="molecule type" value="Genomic_DNA"/>
</dbReference>
<evidence type="ECO:0000256" key="2">
    <source>
        <dbReference type="ARBA" id="ARBA00005268"/>
    </source>
</evidence>
<accession>A0A434AGX6</accession>
<comment type="similarity">
    <text evidence="2">Belongs to the UPF0014 family.</text>
</comment>
<dbReference type="PANTHER" id="PTHR30028:SF0">
    <property type="entry name" value="PROTEIN ALUMINUM SENSITIVE 3"/>
    <property type="match status" value="1"/>
</dbReference>
<dbReference type="Pfam" id="PF03649">
    <property type="entry name" value="UPF0014"/>
    <property type="match status" value="1"/>
</dbReference>
<dbReference type="RefSeq" id="WP_127344308.1">
    <property type="nucleotide sequence ID" value="NZ_RJJX01000018.1"/>
</dbReference>
<feature type="transmembrane region" description="Helical" evidence="6">
    <location>
        <begin position="224"/>
        <end position="244"/>
    </location>
</feature>
<feature type="transmembrane region" description="Helical" evidence="6">
    <location>
        <begin position="65"/>
        <end position="83"/>
    </location>
</feature>
<reference evidence="7 8" key="1">
    <citation type="submission" date="2018-11" db="EMBL/GenBank/DDBJ databases">
        <title>Parancylomarina longa gen. nov., sp. nov., isolated from sediments of southern Okinawa.</title>
        <authorList>
            <person name="Fu T."/>
        </authorList>
    </citation>
    <scope>NUCLEOTIDE SEQUENCE [LARGE SCALE GENOMIC DNA]</scope>
    <source>
        <strain evidence="7 8">T3-2 S1-C</strain>
    </source>
</reference>
<evidence type="ECO:0000313" key="8">
    <source>
        <dbReference type="Proteomes" id="UP000282985"/>
    </source>
</evidence>
<feature type="transmembrane region" description="Helical" evidence="6">
    <location>
        <begin position="95"/>
        <end position="117"/>
    </location>
</feature>
<evidence type="ECO:0000256" key="5">
    <source>
        <dbReference type="ARBA" id="ARBA00023136"/>
    </source>
</evidence>
<keyword evidence="8" id="KW-1185">Reference proteome</keyword>
<feature type="transmembrane region" description="Helical" evidence="6">
    <location>
        <begin position="12"/>
        <end position="31"/>
    </location>
</feature>
<keyword evidence="4 6" id="KW-1133">Transmembrane helix</keyword>
<evidence type="ECO:0000256" key="1">
    <source>
        <dbReference type="ARBA" id="ARBA00004141"/>
    </source>
</evidence>
<dbReference type="OrthoDB" id="9791807at2"/>
<dbReference type="InterPro" id="IPR005226">
    <property type="entry name" value="UPF0014_fam"/>
</dbReference>
<feature type="transmembrane region" description="Helical" evidence="6">
    <location>
        <begin position="38"/>
        <end position="59"/>
    </location>
</feature>
<gene>
    <name evidence="7" type="ORF">DLK05_12535</name>
</gene>
<comment type="caution">
    <text evidence="7">The sequence shown here is derived from an EMBL/GenBank/DDBJ whole genome shotgun (WGS) entry which is preliminary data.</text>
</comment>
<proteinExistence type="inferred from homology"/>
<dbReference type="Proteomes" id="UP000282985">
    <property type="component" value="Unassembled WGS sequence"/>
</dbReference>
<evidence type="ECO:0000256" key="6">
    <source>
        <dbReference type="SAM" id="Phobius"/>
    </source>
</evidence>
<keyword evidence="3 6" id="KW-0812">Transmembrane</keyword>